<gene>
    <name evidence="1" type="ORF">GCM10023321_46480</name>
</gene>
<proteinExistence type="predicted"/>
<dbReference type="InterPro" id="IPR029068">
    <property type="entry name" value="Glyas_Bleomycin-R_OHBP_Dase"/>
</dbReference>
<organism evidence="1 2">
    <name type="scientific">Pseudonocardia eucalypti</name>
    <dbReference type="NCBI Taxonomy" id="648755"/>
    <lineage>
        <taxon>Bacteria</taxon>
        <taxon>Bacillati</taxon>
        <taxon>Actinomycetota</taxon>
        <taxon>Actinomycetes</taxon>
        <taxon>Pseudonocardiales</taxon>
        <taxon>Pseudonocardiaceae</taxon>
        <taxon>Pseudonocardia</taxon>
    </lineage>
</organism>
<dbReference type="RefSeq" id="WP_185060138.1">
    <property type="nucleotide sequence ID" value="NZ_BAABJP010000024.1"/>
</dbReference>
<reference evidence="2" key="1">
    <citation type="journal article" date="2019" name="Int. J. Syst. Evol. Microbiol.">
        <title>The Global Catalogue of Microorganisms (GCM) 10K type strain sequencing project: providing services to taxonomists for standard genome sequencing and annotation.</title>
        <authorList>
            <consortium name="The Broad Institute Genomics Platform"/>
            <consortium name="The Broad Institute Genome Sequencing Center for Infectious Disease"/>
            <person name="Wu L."/>
            <person name="Ma J."/>
        </authorList>
    </citation>
    <scope>NUCLEOTIDE SEQUENCE [LARGE SCALE GENOMIC DNA]</scope>
    <source>
        <strain evidence="2">JCM 18303</strain>
    </source>
</reference>
<evidence type="ECO:0000313" key="2">
    <source>
        <dbReference type="Proteomes" id="UP001428817"/>
    </source>
</evidence>
<dbReference type="SUPFAM" id="SSF54593">
    <property type="entry name" value="Glyoxalase/Bleomycin resistance protein/Dihydroxybiphenyl dioxygenase"/>
    <property type="match status" value="1"/>
</dbReference>
<dbReference type="Proteomes" id="UP001428817">
    <property type="component" value="Unassembled WGS sequence"/>
</dbReference>
<evidence type="ECO:0000313" key="1">
    <source>
        <dbReference type="EMBL" id="GAA5161760.1"/>
    </source>
</evidence>
<evidence type="ECO:0008006" key="3">
    <source>
        <dbReference type="Google" id="ProtNLM"/>
    </source>
</evidence>
<dbReference type="EMBL" id="BAABJP010000024">
    <property type="protein sequence ID" value="GAA5161760.1"/>
    <property type="molecule type" value="Genomic_DNA"/>
</dbReference>
<protein>
    <recommendedName>
        <fullName evidence="3">Glyoxalase</fullName>
    </recommendedName>
</protein>
<sequence length="101" mass="10975">MVEGIETVIHPVRDLARAKTLYRAFTGMEPVKDEPYYVGFETDSGRLGLDPNGHRAEHAVGHRAQVAAVGLEPLGQRVILVHAHPLSRDYSIAMTASGAPM</sequence>
<name>A0ABP9QGX8_9PSEU</name>
<accession>A0ABP9QGX8</accession>
<dbReference type="Gene3D" id="3.30.720.120">
    <property type="match status" value="1"/>
</dbReference>
<comment type="caution">
    <text evidence="1">The sequence shown here is derived from an EMBL/GenBank/DDBJ whole genome shotgun (WGS) entry which is preliminary data.</text>
</comment>
<keyword evidence="2" id="KW-1185">Reference proteome</keyword>